<evidence type="ECO:0000256" key="13">
    <source>
        <dbReference type="ARBA" id="ARBA00048523"/>
    </source>
</evidence>
<evidence type="ECO:0000256" key="2">
    <source>
        <dbReference type="ARBA" id="ARBA00005135"/>
    </source>
</evidence>
<protein>
    <recommendedName>
        <fullName evidence="5">Phosphoserine phosphatase</fullName>
        <ecNumber evidence="4">3.1.3.3</ecNumber>
    </recommendedName>
    <alternativeName>
        <fullName evidence="11">O-phosphoserine phosphohydrolase</fullName>
    </alternativeName>
</protein>
<evidence type="ECO:0000313" key="15">
    <source>
        <dbReference type="Proteomes" id="UP001524547"/>
    </source>
</evidence>
<name>A0ABT1W147_9PROT</name>
<dbReference type="EMBL" id="JAMZEJ010000010">
    <property type="protein sequence ID" value="MCQ8242328.1"/>
    <property type="molecule type" value="Genomic_DNA"/>
</dbReference>
<dbReference type="InterPro" id="IPR036412">
    <property type="entry name" value="HAD-like_sf"/>
</dbReference>
<dbReference type="PANTHER" id="PTHR43344:SF2">
    <property type="entry name" value="PHOSPHOSERINE PHOSPHATASE"/>
    <property type="match status" value="1"/>
</dbReference>
<dbReference type="Pfam" id="PF12710">
    <property type="entry name" value="HAD"/>
    <property type="match status" value="1"/>
</dbReference>
<dbReference type="SFLD" id="SFLDG01136">
    <property type="entry name" value="C1.6:_Phosphoserine_Phosphatas"/>
    <property type="match status" value="1"/>
</dbReference>
<evidence type="ECO:0000256" key="4">
    <source>
        <dbReference type="ARBA" id="ARBA00012640"/>
    </source>
</evidence>
<evidence type="ECO:0000256" key="11">
    <source>
        <dbReference type="ARBA" id="ARBA00031693"/>
    </source>
</evidence>
<dbReference type="SUPFAM" id="SSF56784">
    <property type="entry name" value="HAD-like"/>
    <property type="match status" value="1"/>
</dbReference>
<evidence type="ECO:0000256" key="6">
    <source>
        <dbReference type="ARBA" id="ARBA00022605"/>
    </source>
</evidence>
<comment type="caution">
    <text evidence="14">The sequence shown here is derived from an EMBL/GenBank/DDBJ whole genome shotgun (WGS) entry which is preliminary data.</text>
</comment>
<dbReference type="InterPro" id="IPR004469">
    <property type="entry name" value="PSP"/>
</dbReference>
<reference evidence="14 15" key="1">
    <citation type="submission" date="2022-06" db="EMBL/GenBank/DDBJ databases">
        <title>Rhizosaccharibacter gen. nov. sp. nov. KSS12, endophytic bacteria isolated from sugarcane.</title>
        <authorList>
            <person name="Pitiwittayakul N."/>
        </authorList>
    </citation>
    <scope>NUCLEOTIDE SEQUENCE [LARGE SCALE GENOMIC DNA]</scope>
    <source>
        <strain evidence="14 15">KSS12</strain>
    </source>
</reference>
<comment type="catalytic activity">
    <reaction evidence="13">
        <text>O-phospho-D-serine + H2O = D-serine + phosphate</text>
        <dbReference type="Rhea" id="RHEA:24873"/>
        <dbReference type="ChEBI" id="CHEBI:15377"/>
        <dbReference type="ChEBI" id="CHEBI:35247"/>
        <dbReference type="ChEBI" id="CHEBI:43474"/>
        <dbReference type="ChEBI" id="CHEBI:58680"/>
        <dbReference type="EC" id="3.1.3.3"/>
    </reaction>
</comment>
<dbReference type="SFLD" id="SFLDS00003">
    <property type="entry name" value="Haloacid_Dehalogenase"/>
    <property type="match status" value="1"/>
</dbReference>
<evidence type="ECO:0000256" key="9">
    <source>
        <dbReference type="ARBA" id="ARBA00022842"/>
    </source>
</evidence>
<proteinExistence type="inferred from homology"/>
<comment type="similarity">
    <text evidence="3">Belongs to the HAD-like hydrolase superfamily. SerB family.</text>
</comment>
<dbReference type="PANTHER" id="PTHR43344">
    <property type="entry name" value="PHOSPHOSERINE PHOSPHATASE"/>
    <property type="match status" value="1"/>
</dbReference>
<evidence type="ECO:0000256" key="7">
    <source>
        <dbReference type="ARBA" id="ARBA00022723"/>
    </source>
</evidence>
<dbReference type="EC" id="3.1.3.3" evidence="4"/>
<dbReference type="Proteomes" id="UP001524547">
    <property type="component" value="Unassembled WGS sequence"/>
</dbReference>
<gene>
    <name evidence="14" type="primary">serB</name>
    <name evidence="14" type="ORF">NFI88_15960</name>
</gene>
<dbReference type="NCBIfam" id="TIGR01488">
    <property type="entry name" value="HAD-SF-IB"/>
    <property type="match status" value="1"/>
</dbReference>
<keyword evidence="7" id="KW-0479">Metal-binding</keyword>
<evidence type="ECO:0000256" key="1">
    <source>
        <dbReference type="ARBA" id="ARBA00001946"/>
    </source>
</evidence>
<evidence type="ECO:0000313" key="14">
    <source>
        <dbReference type="EMBL" id="MCQ8242328.1"/>
    </source>
</evidence>
<dbReference type="SFLD" id="SFLDF00029">
    <property type="entry name" value="phosphoserine_phosphatase"/>
    <property type="match status" value="1"/>
</dbReference>
<dbReference type="RefSeq" id="WP_422921078.1">
    <property type="nucleotide sequence ID" value="NZ_JAMZEJ010000010.1"/>
</dbReference>
<keyword evidence="9" id="KW-0460">Magnesium</keyword>
<evidence type="ECO:0000256" key="10">
    <source>
        <dbReference type="ARBA" id="ARBA00023299"/>
    </source>
</evidence>
<evidence type="ECO:0000256" key="5">
    <source>
        <dbReference type="ARBA" id="ARBA00015196"/>
    </source>
</evidence>
<comment type="catalytic activity">
    <reaction evidence="12">
        <text>O-phospho-L-serine + H2O = L-serine + phosphate</text>
        <dbReference type="Rhea" id="RHEA:21208"/>
        <dbReference type="ChEBI" id="CHEBI:15377"/>
        <dbReference type="ChEBI" id="CHEBI:33384"/>
        <dbReference type="ChEBI" id="CHEBI:43474"/>
        <dbReference type="ChEBI" id="CHEBI:57524"/>
        <dbReference type="EC" id="3.1.3.3"/>
    </reaction>
</comment>
<evidence type="ECO:0000256" key="12">
    <source>
        <dbReference type="ARBA" id="ARBA00048138"/>
    </source>
</evidence>
<dbReference type="NCBIfam" id="TIGR00338">
    <property type="entry name" value="serB"/>
    <property type="match status" value="1"/>
</dbReference>
<dbReference type="SFLD" id="SFLDG01137">
    <property type="entry name" value="C1.6.1:_Phosphoserine_Phosphat"/>
    <property type="match status" value="1"/>
</dbReference>
<organism evidence="14 15">
    <name type="scientific">Rhizosaccharibacter radicis</name>
    <dbReference type="NCBI Taxonomy" id="2782605"/>
    <lineage>
        <taxon>Bacteria</taxon>
        <taxon>Pseudomonadati</taxon>
        <taxon>Pseudomonadota</taxon>
        <taxon>Alphaproteobacteria</taxon>
        <taxon>Acetobacterales</taxon>
        <taxon>Acetobacteraceae</taxon>
        <taxon>Rhizosaccharibacter</taxon>
    </lineage>
</organism>
<dbReference type="GO" id="GO:0016787">
    <property type="term" value="F:hydrolase activity"/>
    <property type="evidence" value="ECO:0007669"/>
    <property type="project" value="UniProtKB-KW"/>
</dbReference>
<comment type="cofactor">
    <cofactor evidence="1">
        <name>Mg(2+)</name>
        <dbReference type="ChEBI" id="CHEBI:18420"/>
    </cofactor>
</comment>
<comment type="pathway">
    <text evidence="2">Amino-acid biosynthesis; L-serine biosynthesis; L-serine from 3-phospho-D-glycerate: step 3/3.</text>
</comment>
<accession>A0ABT1W147</accession>
<dbReference type="InterPro" id="IPR023214">
    <property type="entry name" value="HAD_sf"/>
</dbReference>
<dbReference type="Gene3D" id="3.40.50.1000">
    <property type="entry name" value="HAD superfamily/HAD-like"/>
    <property type="match status" value="1"/>
</dbReference>
<keyword evidence="10" id="KW-0718">Serine biosynthesis</keyword>
<keyword evidence="8 14" id="KW-0378">Hydrolase</keyword>
<evidence type="ECO:0000256" key="8">
    <source>
        <dbReference type="ARBA" id="ARBA00022801"/>
    </source>
</evidence>
<keyword evidence="6" id="KW-0028">Amino-acid biosynthesis</keyword>
<evidence type="ECO:0000256" key="3">
    <source>
        <dbReference type="ARBA" id="ARBA00009184"/>
    </source>
</evidence>
<dbReference type="InterPro" id="IPR050582">
    <property type="entry name" value="HAD-like_SerB"/>
</dbReference>
<keyword evidence="15" id="KW-1185">Reference proteome</keyword>
<sequence>MPQPSVLVLVAEPGQNRLRDDLVQRSRLLAGGGEPRWLSSGEAVELSCAPEDPDALLSDVRDVIGPDAVDALLVPTANRRKRLLVADMDSTIVRTETLDDLAVLADRTLGGVGEAVTAITRRSMNGELDFAPALRERVALLRGLPADTLEAVWRHTQDSAGARTLVATMRAHGAHTALVSGGFTWFTGRVAERVGFHEHHANRLGIGADERLDGTVGEPILGRDAKRDTLLRLAAAHGLAAGDAIAVGDGANDLAMLGVAGMGIAFHPKPVVANAVRNRVVHGSLRALLFAQGYEAAAFRD</sequence>